<comment type="caution">
    <text evidence="1">The sequence shown here is derived from an EMBL/GenBank/DDBJ whole genome shotgun (WGS) entry which is preliminary data.</text>
</comment>
<dbReference type="EMBL" id="AFRT01003016">
    <property type="protein sequence ID" value="ELU36872.1"/>
    <property type="molecule type" value="Genomic_DNA"/>
</dbReference>
<proteinExistence type="predicted"/>
<dbReference type="AlphaFoldDB" id="L8WJH0"/>
<dbReference type="Proteomes" id="UP000011668">
    <property type="component" value="Unassembled WGS sequence"/>
</dbReference>
<evidence type="ECO:0000313" key="1">
    <source>
        <dbReference type="EMBL" id="ELU36872.1"/>
    </source>
</evidence>
<accession>L8WJH0</accession>
<reference evidence="1 2" key="1">
    <citation type="journal article" date="2013" name="Nat. Commun.">
        <title>The evolution and pathogenic mechanisms of the rice sheath blight pathogen.</title>
        <authorList>
            <person name="Zheng A."/>
            <person name="Lin R."/>
            <person name="Xu L."/>
            <person name="Qin P."/>
            <person name="Tang C."/>
            <person name="Ai P."/>
            <person name="Zhang D."/>
            <person name="Liu Y."/>
            <person name="Sun Z."/>
            <person name="Feng H."/>
            <person name="Wang Y."/>
            <person name="Chen Y."/>
            <person name="Liang X."/>
            <person name="Fu R."/>
            <person name="Li Q."/>
            <person name="Zhang J."/>
            <person name="Yu X."/>
            <person name="Xie Z."/>
            <person name="Ding L."/>
            <person name="Guan P."/>
            <person name="Tang J."/>
            <person name="Liang Y."/>
            <person name="Wang S."/>
            <person name="Deng Q."/>
            <person name="Li S."/>
            <person name="Zhu J."/>
            <person name="Wang L."/>
            <person name="Liu H."/>
            <person name="Li P."/>
        </authorList>
    </citation>
    <scope>NUCLEOTIDE SEQUENCE [LARGE SCALE GENOMIC DNA]</scope>
    <source>
        <strain evidence="2">AG-1 IA</strain>
    </source>
</reference>
<protein>
    <submittedName>
        <fullName evidence="1">Uncharacterized protein</fullName>
    </submittedName>
</protein>
<evidence type="ECO:0000313" key="2">
    <source>
        <dbReference type="Proteomes" id="UP000011668"/>
    </source>
</evidence>
<name>L8WJH0_THACA</name>
<organism evidence="1 2">
    <name type="scientific">Thanatephorus cucumeris (strain AG1-IA)</name>
    <name type="common">Rice sheath blight fungus</name>
    <name type="synonym">Rhizoctonia solani</name>
    <dbReference type="NCBI Taxonomy" id="983506"/>
    <lineage>
        <taxon>Eukaryota</taxon>
        <taxon>Fungi</taxon>
        <taxon>Dikarya</taxon>
        <taxon>Basidiomycota</taxon>
        <taxon>Agaricomycotina</taxon>
        <taxon>Agaricomycetes</taxon>
        <taxon>Cantharellales</taxon>
        <taxon>Ceratobasidiaceae</taxon>
        <taxon>Rhizoctonia</taxon>
        <taxon>Rhizoctonia solani AG-1</taxon>
    </lineage>
</organism>
<gene>
    <name evidence="1" type="ORF">AG1IA_09099</name>
</gene>
<sequence>MKTGTPYFSEEQRSPYVNLIRSRLGTWRRYPGFKSVECMRSVGLQYSRRHFRIRSTSTCFGLMSKTKFASPSRSNETGTLQLGDEAFCLALLEIANHPDGMEESCLLMGIAQNGYGMGFGTRVSAFGCAVPTQHKGYPITPSPAFYIQLGTLELPTSITSDCQSGQVGWVQSSALPCFAIRLSSEVEGWDGMDKERGGVIARTCGGEDIEKPGLVIRTALVVDDLIWESEGEGGWGVGVNLLQYRGRHVYGLAASSKRGSHA</sequence>
<keyword evidence="2" id="KW-1185">Reference proteome</keyword>
<dbReference type="HOGENOM" id="CLU_1062373_0_0_1"/>